<dbReference type="WBParaSite" id="ES5_v2.g25108.t1">
    <property type="protein sequence ID" value="ES5_v2.g25108.t1"/>
    <property type="gene ID" value="ES5_v2.g25108"/>
</dbReference>
<name>A0AC34G6D2_9BILA</name>
<reference evidence="2" key="1">
    <citation type="submission" date="2022-11" db="UniProtKB">
        <authorList>
            <consortium name="WormBaseParasite"/>
        </authorList>
    </citation>
    <scope>IDENTIFICATION</scope>
</reference>
<proteinExistence type="predicted"/>
<evidence type="ECO:0000313" key="1">
    <source>
        <dbReference type="Proteomes" id="UP000887579"/>
    </source>
</evidence>
<protein>
    <submittedName>
        <fullName evidence="2">Dipeptidylpeptidase IV N-terminal domain-containing protein</fullName>
    </submittedName>
</protein>
<organism evidence="1 2">
    <name type="scientific">Panagrolaimus sp. ES5</name>
    <dbReference type="NCBI Taxonomy" id="591445"/>
    <lineage>
        <taxon>Eukaryota</taxon>
        <taxon>Metazoa</taxon>
        <taxon>Ecdysozoa</taxon>
        <taxon>Nematoda</taxon>
        <taxon>Chromadorea</taxon>
        <taxon>Rhabditida</taxon>
        <taxon>Tylenchina</taxon>
        <taxon>Panagrolaimomorpha</taxon>
        <taxon>Panagrolaimoidea</taxon>
        <taxon>Panagrolaimidae</taxon>
        <taxon>Panagrolaimus</taxon>
    </lineage>
</organism>
<accession>A0AC34G6D2</accession>
<dbReference type="Proteomes" id="UP000887579">
    <property type="component" value="Unplaced"/>
</dbReference>
<sequence>KANRLVFRIYDVTDSSFENIGPNKSGDENIQVLAWNPVGNDFQLEIEVRDPSLGIYLFSAKWVTLFEKNVLIAIWSNRYQNHTTVTLCTFDSGKCVHSYEQRYTLGGMKLWAEPEDYQDVKSFHTDFAFFLLLPSQKRSGDVFTQIAKITVTPNLATAKVAFISMSEYDVDKINYFDSKNNLM</sequence>
<evidence type="ECO:0000313" key="2">
    <source>
        <dbReference type="WBParaSite" id="ES5_v2.g25108.t1"/>
    </source>
</evidence>